<sequence>MMVLPKDLCDKLCKEKGKLSWGNFARELETETKEMQLPESC</sequence>
<accession>A0A0A9EFZ8</accession>
<organism evidence="1">
    <name type="scientific">Arundo donax</name>
    <name type="common">Giant reed</name>
    <name type="synonym">Donax arundinaceus</name>
    <dbReference type="NCBI Taxonomy" id="35708"/>
    <lineage>
        <taxon>Eukaryota</taxon>
        <taxon>Viridiplantae</taxon>
        <taxon>Streptophyta</taxon>
        <taxon>Embryophyta</taxon>
        <taxon>Tracheophyta</taxon>
        <taxon>Spermatophyta</taxon>
        <taxon>Magnoliopsida</taxon>
        <taxon>Liliopsida</taxon>
        <taxon>Poales</taxon>
        <taxon>Poaceae</taxon>
        <taxon>PACMAD clade</taxon>
        <taxon>Arundinoideae</taxon>
        <taxon>Arundineae</taxon>
        <taxon>Arundo</taxon>
    </lineage>
</organism>
<proteinExistence type="predicted"/>
<name>A0A0A9EFZ8_ARUDO</name>
<reference evidence="1" key="2">
    <citation type="journal article" date="2015" name="Data Brief">
        <title>Shoot transcriptome of the giant reed, Arundo donax.</title>
        <authorList>
            <person name="Barrero R.A."/>
            <person name="Guerrero F.D."/>
            <person name="Moolhuijzen P."/>
            <person name="Goolsby J.A."/>
            <person name="Tidwell J."/>
            <person name="Bellgard S.E."/>
            <person name="Bellgard M.I."/>
        </authorList>
    </citation>
    <scope>NUCLEOTIDE SEQUENCE</scope>
    <source>
        <tissue evidence="1">Shoot tissue taken approximately 20 cm above the soil surface</tissue>
    </source>
</reference>
<dbReference type="EMBL" id="GBRH01199952">
    <property type="protein sequence ID" value="JAD97943.1"/>
    <property type="molecule type" value="Transcribed_RNA"/>
</dbReference>
<evidence type="ECO:0000313" key="1">
    <source>
        <dbReference type="EMBL" id="JAD97943.1"/>
    </source>
</evidence>
<protein>
    <submittedName>
        <fullName evidence="1">Uncharacterized protein</fullName>
    </submittedName>
</protein>
<reference evidence="1" key="1">
    <citation type="submission" date="2014-09" db="EMBL/GenBank/DDBJ databases">
        <authorList>
            <person name="Magalhaes I.L.F."/>
            <person name="Oliveira U."/>
            <person name="Santos F.R."/>
            <person name="Vidigal T.H.D.A."/>
            <person name="Brescovit A.D."/>
            <person name="Santos A.J."/>
        </authorList>
    </citation>
    <scope>NUCLEOTIDE SEQUENCE</scope>
    <source>
        <tissue evidence="1">Shoot tissue taken approximately 20 cm above the soil surface</tissue>
    </source>
</reference>
<dbReference type="AlphaFoldDB" id="A0A0A9EFZ8"/>